<proteinExistence type="predicted"/>
<dbReference type="Proteomes" id="UP001328107">
    <property type="component" value="Unassembled WGS sequence"/>
</dbReference>
<name>A0AAN5I476_9BILA</name>
<reference evidence="3" key="1">
    <citation type="submission" date="2022-10" db="EMBL/GenBank/DDBJ databases">
        <title>Genome assembly of Pristionchus species.</title>
        <authorList>
            <person name="Yoshida K."/>
            <person name="Sommer R.J."/>
        </authorList>
    </citation>
    <scope>NUCLEOTIDE SEQUENCE [LARGE SCALE GENOMIC DNA]</scope>
    <source>
        <strain evidence="3">RS5460</strain>
    </source>
</reference>
<evidence type="ECO:0000313" key="1">
    <source>
        <dbReference type="EMBL" id="GMR51533.1"/>
    </source>
</evidence>
<sequence length="117" mass="13159">LFILLSTGVIDARVTFLKSEVLDNIDLKDTDTATFRCSGGCRVYSPTMNDNIVIVDETGRKIASKIPLFTQMFSEQYFLQGGNYKLQNNNHFAPSFVFYAVEKGADNYDSKVYYVGS</sequence>
<feature type="non-terminal residue" evidence="2">
    <location>
        <position position="117"/>
    </location>
</feature>
<feature type="non-terminal residue" evidence="2">
    <location>
        <position position="1"/>
    </location>
</feature>
<organism evidence="2 3">
    <name type="scientific">Pristionchus mayeri</name>
    <dbReference type="NCBI Taxonomy" id="1317129"/>
    <lineage>
        <taxon>Eukaryota</taxon>
        <taxon>Metazoa</taxon>
        <taxon>Ecdysozoa</taxon>
        <taxon>Nematoda</taxon>
        <taxon>Chromadorea</taxon>
        <taxon>Rhabditida</taxon>
        <taxon>Rhabditina</taxon>
        <taxon>Diplogasteromorpha</taxon>
        <taxon>Diplogasteroidea</taxon>
        <taxon>Neodiplogasteridae</taxon>
        <taxon>Pristionchus</taxon>
    </lineage>
</organism>
<evidence type="ECO:0000313" key="2">
    <source>
        <dbReference type="EMBL" id="GMR51553.1"/>
    </source>
</evidence>
<protein>
    <submittedName>
        <fullName evidence="2">Uncharacterized protein</fullName>
    </submittedName>
</protein>
<comment type="caution">
    <text evidence="2">The sequence shown here is derived from an EMBL/GenBank/DDBJ whole genome shotgun (WGS) entry which is preliminary data.</text>
</comment>
<keyword evidence="3" id="KW-1185">Reference proteome</keyword>
<dbReference type="AlphaFoldDB" id="A0AAN5I476"/>
<reference evidence="2" key="2">
    <citation type="submission" date="2023-06" db="EMBL/GenBank/DDBJ databases">
        <title>Genome assembly of Pristionchus species.</title>
        <authorList>
            <person name="Yoshida K."/>
            <person name="Sommer R.J."/>
        </authorList>
    </citation>
    <scope>NUCLEOTIDE SEQUENCE</scope>
    <source>
        <strain evidence="2 3">RS5460</strain>
    </source>
</reference>
<gene>
    <name evidence="1" type="ORF">PMAYCL1PPCAC_21728</name>
    <name evidence="2" type="ORF">PMAYCL1PPCAC_21748</name>
</gene>
<evidence type="ECO:0000313" key="3">
    <source>
        <dbReference type="Proteomes" id="UP001328107"/>
    </source>
</evidence>
<dbReference type="EMBL" id="BTRK01000005">
    <property type="protein sequence ID" value="GMR51533.1"/>
    <property type="molecule type" value="Genomic_DNA"/>
</dbReference>
<dbReference type="EMBL" id="BTRK01000005">
    <property type="protein sequence ID" value="GMR51553.1"/>
    <property type="molecule type" value="Genomic_DNA"/>
</dbReference>
<accession>A0AAN5I476</accession>